<accession>A0A2G9WV76</accession>
<name>A0A2G9WV76_9HYPH</name>
<dbReference type="OrthoDB" id="7187254at2"/>
<proteinExistence type="predicted"/>
<comment type="caution">
    <text evidence="2">The sequence shown here is derived from an EMBL/GenBank/DDBJ whole genome shotgun (WGS) entry which is preliminary data.</text>
</comment>
<dbReference type="AlphaFoldDB" id="A0A2G9WV76"/>
<feature type="transmembrane region" description="Helical" evidence="1">
    <location>
        <begin position="84"/>
        <end position="104"/>
    </location>
</feature>
<sequence length="259" mass="27644">MSDRHTITEADLNAYLDGELQPAERAAVEAYLADHPADRERVAAWRDQSAALRALYGHVAEEAPPARLSPRRLAAERRRRMRRAVTAAAAALVLVAAGGAGGWIGRGLVMPDAVETTLIGEAEAAHALYTPEVLHPVEVNGQDGAHLSKWLSRRLDRTLVIPDLSSEGFSLVGGRLLPAAASAAALLMYENRDGARVTLYVVPNAGKETAMRFSARDGLAAVSWQAETLGCVLVGNLPRETLLNLAKASYGSLDKAPNI</sequence>
<protein>
    <recommendedName>
        <fullName evidence="4">Anti-sigma factor</fullName>
    </recommendedName>
</protein>
<keyword evidence="1" id="KW-1133">Transmembrane helix</keyword>
<evidence type="ECO:0000313" key="3">
    <source>
        <dbReference type="Proteomes" id="UP000231070"/>
    </source>
</evidence>
<dbReference type="InterPro" id="IPR041916">
    <property type="entry name" value="Anti_sigma_zinc_sf"/>
</dbReference>
<evidence type="ECO:0008006" key="4">
    <source>
        <dbReference type="Google" id="ProtNLM"/>
    </source>
</evidence>
<dbReference type="Gene3D" id="1.10.10.1320">
    <property type="entry name" value="Anti-sigma factor, zinc-finger domain"/>
    <property type="match status" value="1"/>
</dbReference>
<dbReference type="Proteomes" id="UP000231070">
    <property type="component" value="Unassembled WGS sequence"/>
</dbReference>
<keyword evidence="3" id="KW-1185">Reference proteome</keyword>
<gene>
    <name evidence="2" type="ORF">CJ014_14685</name>
</gene>
<dbReference type="RefSeq" id="WP_100081239.1">
    <property type="nucleotide sequence ID" value="NZ_NQVN01000009.1"/>
</dbReference>
<keyword evidence="1" id="KW-0472">Membrane</keyword>
<evidence type="ECO:0000256" key="1">
    <source>
        <dbReference type="SAM" id="Phobius"/>
    </source>
</evidence>
<evidence type="ECO:0000313" key="2">
    <source>
        <dbReference type="EMBL" id="PIO98564.1"/>
    </source>
</evidence>
<organism evidence="2 3">
    <name type="scientific">Pleomorphomonas carboxyditropha</name>
    <dbReference type="NCBI Taxonomy" id="2023338"/>
    <lineage>
        <taxon>Bacteria</taxon>
        <taxon>Pseudomonadati</taxon>
        <taxon>Pseudomonadota</taxon>
        <taxon>Alphaproteobacteria</taxon>
        <taxon>Hyphomicrobiales</taxon>
        <taxon>Pleomorphomonadaceae</taxon>
        <taxon>Pleomorphomonas</taxon>
    </lineage>
</organism>
<keyword evidence="1" id="KW-0812">Transmembrane</keyword>
<dbReference type="EMBL" id="NQVN01000009">
    <property type="protein sequence ID" value="PIO98564.1"/>
    <property type="molecule type" value="Genomic_DNA"/>
</dbReference>
<reference evidence="2 3" key="1">
    <citation type="submission" date="2017-08" db="EMBL/GenBank/DDBJ databases">
        <title>Pleomorphomonas carboxidotrophicus sp. nov., a new mesophilic hydrogenogenic carboxidotroph.</title>
        <authorList>
            <person name="Esquivel-Elizondo S."/>
            <person name="Krajmalnik-Brown R."/>
            <person name="Maldonado J."/>
        </authorList>
    </citation>
    <scope>NUCLEOTIDE SEQUENCE [LARGE SCALE GENOMIC DNA]</scope>
    <source>
        <strain evidence="2 3">SVCO-16</strain>
    </source>
</reference>